<organism evidence="1 2">
    <name type="scientific">Linum trigynum</name>
    <dbReference type="NCBI Taxonomy" id="586398"/>
    <lineage>
        <taxon>Eukaryota</taxon>
        <taxon>Viridiplantae</taxon>
        <taxon>Streptophyta</taxon>
        <taxon>Embryophyta</taxon>
        <taxon>Tracheophyta</taxon>
        <taxon>Spermatophyta</taxon>
        <taxon>Magnoliopsida</taxon>
        <taxon>eudicotyledons</taxon>
        <taxon>Gunneridae</taxon>
        <taxon>Pentapetalae</taxon>
        <taxon>rosids</taxon>
        <taxon>fabids</taxon>
        <taxon>Malpighiales</taxon>
        <taxon>Linaceae</taxon>
        <taxon>Linum</taxon>
    </lineage>
</organism>
<gene>
    <name evidence="1" type="ORF">LTRI10_LOCUS36993</name>
</gene>
<name>A0AAV2FG21_9ROSI</name>
<evidence type="ECO:0000313" key="2">
    <source>
        <dbReference type="Proteomes" id="UP001497516"/>
    </source>
</evidence>
<reference evidence="1 2" key="1">
    <citation type="submission" date="2024-04" db="EMBL/GenBank/DDBJ databases">
        <authorList>
            <person name="Fracassetti M."/>
        </authorList>
    </citation>
    <scope>NUCLEOTIDE SEQUENCE [LARGE SCALE GENOMIC DNA]</scope>
</reference>
<dbReference type="EMBL" id="OZ034819">
    <property type="protein sequence ID" value="CAL1396638.1"/>
    <property type="molecule type" value="Genomic_DNA"/>
</dbReference>
<protein>
    <submittedName>
        <fullName evidence="1">Uncharacterized protein</fullName>
    </submittedName>
</protein>
<accession>A0AAV2FG21</accession>
<dbReference type="AlphaFoldDB" id="A0AAV2FG21"/>
<sequence>MTCFEAGVSLYILKWKRARQEVQKTIFESHQKAMPKLGNCLEMAKSGNVFVKAILELNSRSMNASRFQEPLPR</sequence>
<keyword evidence="2" id="KW-1185">Reference proteome</keyword>
<evidence type="ECO:0000313" key="1">
    <source>
        <dbReference type="EMBL" id="CAL1396638.1"/>
    </source>
</evidence>
<proteinExistence type="predicted"/>
<dbReference type="Proteomes" id="UP001497516">
    <property type="component" value="Chromosome 6"/>
</dbReference>